<organism evidence="1 2">
    <name type="scientific">Vitis vinifera</name>
    <name type="common">Grape</name>
    <dbReference type="NCBI Taxonomy" id="29760"/>
    <lineage>
        <taxon>Eukaryota</taxon>
        <taxon>Viridiplantae</taxon>
        <taxon>Streptophyta</taxon>
        <taxon>Embryophyta</taxon>
        <taxon>Tracheophyta</taxon>
        <taxon>Spermatophyta</taxon>
        <taxon>Magnoliopsida</taxon>
        <taxon>eudicotyledons</taxon>
        <taxon>Gunneridae</taxon>
        <taxon>Pentapetalae</taxon>
        <taxon>rosids</taxon>
        <taxon>Vitales</taxon>
        <taxon>Vitaceae</taxon>
        <taxon>Viteae</taxon>
        <taxon>Vitis</taxon>
    </lineage>
</organism>
<sequence>MPFVMSVLDSETEKFVQSPSGAPAPVATLILEIPMPNSIPTSGTAGTSTEVNMLNAERNGQLTIMPSENHMESEMCEKPGKISNEFIVYSRKNLD</sequence>
<comment type="caution">
    <text evidence="1">The sequence shown here is derived from an EMBL/GenBank/DDBJ whole genome shotgun (WGS) entry which is preliminary data.</text>
</comment>
<evidence type="ECO:0000313" key="2">
    <source>
        <dbReference type="Proteomes" id="UP000288805"/>
    </source>
</evidence>
<evidence type="ECO:0000313" key="1">
    <source>
        <dbReference type="EMBL" id="RVW99816.1"/>
    </source>
</evidence>
<dbReference type="EMBL" id="QGNW01000085">
    <property type="protein sequence ID" value="RVW99816.1"/>
    <property type="molecule type" value="Genomic_DNA"/>
</dbReference>
<reference evidence="1 2" key="1">
    <citation type="journal article" date="2018" name="PLoS Genet.">
        <title>Population sequencing reveals clonal diversity and ancestral inbreeding in the grapevine cultivar Chardonnay.</title>
        <authorList>
            <person name="Roach M.J."/>
            <person name="Johnson D.L."/>
            <person name="Bohlmann J."/>
            <person name="van Vuuren H.J."/>
            <person name="Jones S.J."/>
            <person name="Pretorius I.S."/>
            <person name="Schmidt S.A."/>
            <person name="Borneman A.R."/>
        </authorList>
    </citation>
    <scope>NUCLEOTIDE SEQUENCE [LARGE SCALE GENOMIC DNA]</scope>
    <source>
        <strain evidence="2">cv. Chardonnay</strain>
        <tissue evidence="1">Leaf</tissue>
    </source>
</reference>
<name>A0A438ISX8_VITVI</name>
<accession>A0A438ISX8</accession>
<gene>
    <name evidence="1" type="ORF">CK203_029169</name>
</gene>
<proteinExistence type="predicted"/>
<dbReference type="AlphaFoldDB" id="A0A438ISX8"/>
<dbReference type="Proteomes" id="UP000288805">
    <property type="component" value="Unassembled WGS sequence"/>
</dbReference>
<protein>
    <submittedName>
        <fullName evidence="1">Uncharacterized protein</fullName>
    </submittedName>
</protein>